<dbReference type="AlphaFoldDB" id="A0A9J6FPW7"/>
<evidence type="ECO:0000313" key="3">
    <source>
        <dbReference type="Proteomes" id="UP000821853"/>
    </source>
</evidence>
<dbReference type="VEuPathDB" id="VectorBase:HLOH_054183"/>
<evidence type="ECO:0000313" key="2">
    <source>
        <dbReference type="EMBL" id="KAH9365109.1"/>
    </source>
</evidence>
<evidence type="ECO:0000256" key="1">
    <source>
        <dbReference type="SAM" id="MobiDB-lite"/>
    </source>
</evidence>
<keyword evidence="3" id="KW-1185">Reference proteome</keyword>
<organism evidence="2 3">
    <name type="scientific">Haemaphysalis longicornis</name>
    <name type="common">Bush tick</name>
    <dbReference type="NCBI Taxonomy" id="44386"/>
    <lineage>
        <taxon>Eukaryota</taxon>
        <taxon>Metazoa</taxon>
        <taxon>Ecdysozoa</taxon>
        <taxon>Arthropoda</taxon>
        <taxon>Chelicerata</taxon>
        <taxon>Arachnida</taxon>
        <taxon>Acari</taxon>
        <taxon>Parasitiformes</taxon>
        <taxon>Ixodida</taxon>
        <taxon>Ixodoidea</taxon>
        <taxon>Ixodidae</taxon>
        <taxon>Haemaphysalinae</taxon>
        <taxon>Haemaphysalis</taxon>
    </lineage>
</organism>
<sequence>MLRPKLRRPVARRDFLLAVTLPPHERFVEISSQITTLAKLADFLVLQAHSLYGPSSPWPRCASPYEAPQGPSVRALLDSLGARLYHGHWGKLCITQSLAAITYRLADQQVGGPGPNRAHGEGGDASVGPGDPQPVTDTAGKAAYFELIMANHCSHVPPTLLLVILMRRVPGLGGQVTDSRGAAVLSFLVANDFDVSAKLIRLRWPTFVTDYAEAWIDLTLFQAPGGNFSVRWRVCGWARQRTRSRECSMLRHGSTVAALEGPDALRHKLARMSLDGHERVCIAALDTHFDDALGACGGPLSPLLKRLYEDPHEA</sequence>
<dbReference type="Proteomes" id="UP000821853">
    <property type="component" value="Unassembled WGS sequence"/>
</dbReference>
<dbReference type="OrthoDB" id="6496802at2759"/>
<feature type="region of interest" description="Disordered" evidence="1">
    <location>
        <begin position="110"/>
        <end position="130"/>
    </location>
</feature>
<name>A0A9J6FPW7_HAELO</name>
<comment type="caution">
    <text evidence="2">The sequence shown here is derived from an EMBL/GenBank/DDBJ whole genome shotgun (WGS) entry which is preliminary data.</text>
</comment>
<accession>A0A9J6FPW7</accession>
<reference evidence="2 3" key="1">
    <citation type="journal article" date="2020" name="Cell">
        <title>Large-Scale Comparative Analyses of Tick Genomes Elucidate Their Genetic Diversity and Vector Capacities.</title>
        <authorList>
            <consortium name="Tick Genome and Microbiome Consortium (TIGMIC)"/>
            <person name="Jia N."/>
            <person name="Wang J."/>
            <person name="Shi W."/>
            <person name="Du L."/>
            <person name="Sun Y."/>
            <person name="Zhan W."/>
            <person name="Jiang J.F."/>
            <person name="Wang Q."/>
            <person name="Zhang B."/>
            <person name="Ji P."/>
            <person name="Bell-Sakyi L."/>
            <person name="Cui X.M."/>
            <person name="Yuan T.T."/>
            <person name="Jiang B.G."/>
            <person name="Yang W.F."/>
            <person name="Lam T.T."/>
            <person name="Chang Q.C."/>
            <person name="Ding S.J."/>
            <person name="Wang X.J."/>
            <person name="Zhu J.G."/>
            <person name="Ruan X.D."/>
            <person name="Zhao L."/>
            <person name="Wei J.T."/>
            <person name="Ye R.Z."/>
            <person name="Que T.C."/>
            <person name="Du C.H."/>
            <person name="Zhou Y.H."/>
            <person name="Cheng J.X."/>
            <person name="Dai P.F."/>
            <person name="Guo W.B."/>
            <person name="Han X.H."/>
            <person name="Huang E.J."/>
            <person name="Li L.F."/>
            <person name="Wei W."/>
            <person name="Gao Y.C."/>
            <person name="Liu J.Z."/>
            <person name="Shao H.Z."/>
            <person name="Wang X."/>
            <person name="Wang C.C."/>
            <person name="Yang T.C."/>
            <person name="Huo Q.B."/>
            <person name="Li W."/>
            <person name="Chen H.Y."/>
            <person name="Chen S.E."/>
            <person name="Zhou L.G."/>
            <person name="Ni X.B."/>
            <person name="Tian J.H."/>
            <person name="Sheng Y."/>
            <person name="Liu T."/>
            <person name="Pan Y.S."/>
            <person name="Xia L.Y."/>
            <person name="Li J."/>
            <person name="Zhao F."/>
            <person name="Cao W.C."/>
        </authorList>
    </citation>
    <scope>NUCLEOTIDE SEQUENCE [LARGE SCALE GENOMIC DNA]</scope>
    <source>
        <strain evidence="2">HaeL-2018</strain>
    </source>
</reference>
<gene>
    <name evidence="2" type="ORF">HPB48_004432</name>
</gene>
<proteinExistence type="predicted"/>
<dbReference type="EMBL" id="JABSTR010000003">
    <property type="protein sequence ID" value="KAH9365109.1"/>
    <property type="molecule type" value="Genomic_DNA"/>
</dbReference>
<protein>
    <submittedName>
        <fullName evidence="2">Uncharacterized protein</fullName>
    </submittedName>
</protein>